<dbReference type="Pfam" id="PF00271">
    <property type="entry name" value="Helicase_C"/>
    <property type="match status" value="1"/>
</dbReference>
<dbReference type="InterPro" id="IPR011990">
    <property type="entry name" value="TPR-like_helical_dom_sf"/>
</dbReference>
<dbReference type="SMART" id="SM00028">
    <property type="entry name" value="TPR"/>
    <property type="match status" value="6"/>
</dbReference>
<dbReference type="Pfam" id="PF04851">
    <property type="entry name" value="ResIII"/>
    <property type="match status" value="1"/>
</dbReference>
<feature type="repeat" description="TPR" evidence="1">
    <location>
        <begin position="810"/>
        <end position="843"/>
    </location>
</feature>
<dbReference type="Proteomes" id="UP000250223">
    <property type="component" value="Unassembled WGS sequence"/>
</dbReference>
<dbReference type="Gene3D" id="3.40.50.300">
    <property type="entry name" value="P-loop containing nucleotide triphosphate hydrolases"/>
    <property type="match status" value="2"/>
</dbReference>
<reference evidence="4 5" key="1">
    <citation type="submission" date="2018-06" db="EMBL/GenBank/DDBJ databases">
        <authorList>
            <consortium name="Pathogen Informatics"/>
            <person name="Doyle S."/>
        </authorList>
    </citation>
    <scope>NUCLEOTIDE SEQUENCE [LARGE SCALE GENOMIC DNA]</scope>
    <source>
        <strain evidence="4 5">NCTC13028</strain>
    </source>
</reference>
<evidence type="ECO:0000313" key="4">
    <source>
        <dbReference type="EMBL" id="SQB33136.1"/>
    </source>
</evidence>
<keyword evidence="4" id="KW-0347">Helicase</keyword>
<dbReference type="SMART" id="SM00490">
    <property type="entry name" value="HELICc"/>
    <property type="match status" value="1"/>
</dbReference>
<dbReference type="CDD" id="cd00085">
    <property type="entry name" value="HNHc"/>
    <property type="match status" value="1"/>
</dbReference>
<dbReference type="GO" id="GO:0003677">
    <property type="term" value="F:DNA binding"/>
    <property type="evidence" value="ECO:0007669"/>
    <property type="project" value="InterPro"/>
</dbReference>
<dbReference type="Pfam" id="PF13181">
    <property type="entry name" value="TPR_8"/>
    <property type="match status" value="1"/>
</dbReference>
<dbReference type="InterPro" id="IPR014001">
    <property type="entry name" value="Helicase_ATP-bd"/>
</dbReference>
<dbReference type="SUPFAM" id="SSF81901">
    <property type="entry name" value="HCP-like"/>
    <property type="match status" value="1"/>
</dbReference>
<sequence length="1028" mass="120615">MKVNNKNAGIIKVENSNNPRKLYPHQKEAIKKLNHLNIKNNNFAGLIVLPTGGGKTLTSIWWILSNIIDKDKKVLWIAHRHELLNQAFRALKENCYSNVLRNKKEIKYRIISGMHDRTVDIDEKDDFIIASKDSLSYGIDYLLNNWINKNKNNICLVIDEAHHATAKSYRRIIDELKDENSKSFKMIGLTATPFRTSESENKLLKKVFENDIIYEISLKDLIAKGILAEPIFEELNTKINATNQLTDRDIKAIEAFDSIPEDVAREIAENKKRNNLIVNHYIKNKEKYGQVLIFAININHAIALNSLFKAKGIASDYIVSSIKDGVTKVTISNEENAMKLKEYKNGNLDVLINVNILTEGTDLPNIQTVFLTRPTISSTLMTQMIGRGLRGTRAGGTEKAYIVSFIDDWKGRIAWVNPKKLIDDEEAVFVDKEYNKIEKETKLIAISKIEEFAKIMDDTVDTGELKSLNFIERIPIGVYSFLVTVKTEEEEEYTKSCNVLVYDDFKIAYEDFVDNLDIIFQEKHLEDKEFLDDDQLESLSSYVEKEFFEGYSKIIGYDRNDIKDMLRYYALKGVKPEFLKFKEREKYDISKLAHYIVDNDLGIKAEKEYIYEEWNKPNSFWKTMFSHNEEYFINEIQLERNKIIYGIFNKNDKKPEIMYEKTNIEKLSLSQIRKEYPIIWRNIVNEVFEKSIDEQGYYHSALSDYKSKSKKNLQIDHIKPMSKGGLTTIDNLQVLTREENQLKRDKYPYTRKHLLKDKIGFQKNTDNLENKNEEFYYKLRNEIQKLYDNNNYEEIIEISKIGIKNFPNEGFFYTNLGIALLNLNELDEAEKYFDKAIKIDNKYADAYLEKGKLLKYKNMYEKALTFIDKSIKLNPKNYEAYIFKGNIHIYYREYEKAIQCCNKSINIFDENPYTYVQKGACLRYLRKYKEALKQYEIAFKLDENYAEAYFQKALTLDAMRSYKEAIENYEEYIKLCPDDPAVYNNAGYTLYKMKKYDDALNYYNKALEIDPKYKIAISNRQDLLKKLK</sequence>
<accession>A0A2X2VV11</accession>
<dbReference type="GO" id="GO:0016787">
    <property type="term" value="F:hydrolase activity"/>
    <property type="evidence" value="ECO:0007669"/>
    <property type="project" value="InterPro"/>
</dbReference>
<keyword evidence="1" id="KW-0802">TPR repeat</keyword>
<dbReference type="EMBL" id="UAWC01000001">
    <property type="protein sequence ID" value="SQB33136.1"/>
    <property type="molecule type" value="Genomic_DNA"/>
</dbReference>
<dbReference type="InterPro" id="IPR006935">
    <property type="entry name" value="Helicase/UvrB_N"/>
</dbReference>
<dbReference type="InterPro" id="IPR002711">
    <property type="entry name" value="HNH"/>
</dbReference>
<feature type="repeat" description="TPR" evidence="1">
    <location>
        <begin position="912"/>
        <end position="945"/>
    </location>
</feature>
<feature type="repeat" description="TPR" evidence="1">
    <location>
        <begin position="980"/>
        <end position="1013"/>
    </location>
</feature>
<dbReference type="InterPro" id="IPR050742">
    <property type="entry name" value="Helicase_Restrict-Modif_Enz"/>
</dbReference>
<dbReference type="GO" id="GO:0005524">
    <property type="term" value="F:ATP binding"/>
    <property type="evidence" value="ECO:0007669"/>
    <property type="project" value="InterPro"/>
</dbReference>
<evidence type="ECO:0000256" key="1">
    <source>
        <dbReference type="PROSITE-ProRule" id="PRU00339"/>
    </source>
</evidence>
<dbReference type="PANTHER" id="PTHR47396">
    <property type="entry name" value="TYPE I RESTRICTION ENZYME ECOKI R PROTEIN"/>
    <property type="match status" value="1"/>
</dbReference>
<evidence type="ECO:0000313" key="5">
    <source>
        <dbReference type="Proteomes" id="UP000250223"/>
    </source>
</evidence>
<dbReference type="PROSITE" id="PS51192">
    <property type="entry name" value="HELICASE_ATP_BIND_1"/>
    <property type="match status" value="1"/>
</dbReference>
<organism evidence="4 5">
    <name type="scientific">Clostridium cochlearium</name>
    <dbReference type="NCBI Taxonomy" id="1494"/>
    <lineage>
        <taxon>Bacteria</taxon>
        <taxon>Bacillati</taxon>
        <taxon>Bacillota</taxon>
        <taxon>Clostridia</taxon>
        <taxon>Eubacteriales</taxon>
        <taxon>Clostridiaceae</taxon>
        <taxon>Clostridium</taxon>
    </lineage>
</organism>
<dbReference type="GO" id="GO:0004386">
    <property type="term" value="F:helicase activity"/>
    <property type="evidence" value="ECO:0007669"/>
    <property type="project" value="UniProtKB-KW"/>
</dbReference>
<dbReference type="GO" id="GO:0008270">
    <property type="term" value="F:zinc ion binding"/>
    <property type="evidence" value="ECO:0007669"/>
    <property type="project" value="InterPro"/>
</dbReference>
<feature type="repeat" description="TPR" evidence="1">
    <location>
        <begin position="844"/>
        <end position="877"/>
    </location>
</feature>
<name>A0A2X2VV11_CLOCO</name>
<dbReference type="InterPro" id="IPR003615">
    <property type="entry name" value="HNH_nuc"/>
</dbReference>
<protein>
    <submittedName>
        <fullName evidence="4">DNA/RNA helicase</fullName>
    </submittedName>
</protein>
<dbReference type="RefSeq" id="WP_096635626.1">
    <property type="nucleotide sequence ID" value="NZ_JAKNIC010000019.1"/>
</dbReference>
<keyword evidence="4" id="KW-0067">ATP-binding</keyword>
<dbReference type="InterPro" id="IPR027417">
    <property type="entry name" value="P-loop_NTPase"/>
</dbReference>
<feature type="domain" description="Helicase C-terminal" evidence="3">
    <location>
        <begin position="276"/>
        <end position="437"/>
    </location>
</feature>
<dbReference type="Gene3D" id="1.25.40.10">
    <property type="entry name" value="Tetratricopeptide repeat domain"/>
    <property type="match status" value="3"/>
</dbReference>
<dbReference type="SMART" id="SM00487">
    <property type="entry name" value="DEXDc"/>
    <property type="match status" value="1"/>
</dbReference>
<dbReference type="Pfam" id="PF01844">
    <property type="entry name" value="HNH"/>
    <property type="match status" value="1"/>
</dbReference>
<feature type="domain" description="Helicase ATP-binding" evidence="2">
    <location>
        <begin position="36"/>
        <end position="211"/>
    </location>
</feature>
<evidence type="ECO:0000259" key="3">
    <source>
        <dbReference type="PROSITE" id="PS51194"/>
    </source>
</evidence>
<keyword evidence="4" id="KW-0378">Hydrolase</keyword>
<evidence type="ECO:0000259" key="2">
    <source>
        <dbReference type="PROSITE" id="PS51192"/>
    </source>
</evidence>
<dbReference type="InterPro" id="IPR001650">
    <property type="entry name" value="Helicase_C-like"/>
</dbReference>
<keyword evidence="4" id="KW-0547">Nucleotide-binding</keyword>
<feature type="repeat" description="TPR" evidence="1">
    <location>
        <begin position="946"/>
        <end position="979"/>
    </location>
</feature>
<dbReference type="GO" id="GO:0004519">
    <property type="term" value="F:endonuclease activity"/>
    <property type="evidence" value="ECO:0007669"/>
    <property type="project" value="InterPro"/>
</dbReference>
<dbReference type="PROSITE" id="PS51194">
    <property type="entry name" value="HELICASE_CTER"/>
    <property type="match status" value="1"/>
</dbReference>
<proteinExistence type="predicted"/>
<dbReference type="Pfam" id="PF00515">
    <property type="entry name" value="TPR_1"/>
    <property type="match status" value="2"/>
</dbReference>
<dbReference type="Pfam" id="PF13432">
    <property type="entry name" value="TPR_16"/>
    <property type="match status" value="1"/>
</dbReference>
<dbReference type="PROSITE" id="PS50005">
    <property type="entry name" value="TPR"/>
    <property type="match status" value="5"/>
</dbReference>
<dbReference type="PANTHER" id="PTHR47396:SF1">
    <property type="entry name" value="ATP-DEPENDENT HELICASE IRC3-RELATED"/>
    <property type="match status" value="1"/>
</dbReference>
<dbReference type="Gene3D" id="1.10.30.50">
    <property type="match status" value="1"/>
</dbReference>
<dbReference type="GO" id="GO:0005829">
    <property type="term" value="C:cytosol"/>
    <property type="evidence" value="ECO:0007669"/>
    <property type="project" value="TreeGrafter"/>
</dbReference>
<gene>
    <name evidence="4" type="primary">yrrB_1</name>
    <name evidence="4" type="ORF">NCTC13028_00175</name>
</gene>
<dbReference type="PROSITE" id="PS50293">
    <property type="entry name" value="TPR_REGION"/>
    <property type="match status" value="1"/>
</dbReference>
<dbReference type="InterPro" id="IPR019734">
    <property type="entry name" value="TPR_rpt"/>
</dbReference>
<dbReference type="SUPFAM" id="SSF52540">
    <property type="entry name" value="P-loop containing nucleoside triphosphate hydrolases"/>
    <property type="match status" value="1"/>
</dbReference>
<dbReference type="AlphaFoldDB" id="A0A2X2VV11"/>